<feature type="chain" id="PRO_5043877866" evidence="1">
    <location>
        <begin position="21"/>
        <end position="142"/>
    </location>
</feature>
<dbReference type="Proteomes" id="UP001362999">
    <property type="component" value="Unassembled WGS sequence"/>
</dbReference>
<dbReference type="AlphaFoldDB" id="A0AAW0A8L0"/>
<feature type="signal peptide" evidence="1">
    <location>
        <begin position="1"/>
        <end position="20"/>
    </location>
</feature>
<keyword evidence="3" id="KW-1185">Reference proteome</keyword>
<evidence type="ECO:0000313" key="2">
    <source>
        <dbReference type="EMBL" id="KAK7002406.1"/>
    </source>
</evidence>
<gene>
    <name evidence="2" type="ORF">R3P38DRAFT_3283382</name>
</gene>
<evidence type="ECO:0000313" key="3">
    <source>
        <dbReference type="Proteomes" id="UP001362999"/>
    </source>
</evidence>
<sequence>MYFASIAITLMLSVSGAVNGAPTAKRDSTSTVPPQVCTGTNGSGTCTNLNFSAADSNGTPKDKTVQDCTNVSNAKSMVMDVSDDCETFPFADCQFINPADNSDIGVVSEFFSDDSGDLSSAATIKSISCTCVDGLVNGLFPQ</sequence>
<organism evidence="2 3">
    <name type="scientific">Favolaschia claudopus</name>
    <dbReference type="NCBI Taxonomy" id="2862362"/>
    <lineage>
        <taxon>Eukaryota</taxon>
        <taxon>Fungi</taxon>
        <taxon>Dikarya</taxon>
        <taxon>Basidiomycota</taxon>
        <taxon>Agaricomycotina</taxon>
        <taxon>Agaricomycetes</taxon>
        <taxon>Agaricomycetidae</taxon>
        <taxon>Agaricales</taxon>
        <taxon>Marasmiineae</taxon>
        <taxon>Mycenaceae</taxon>
        <taxon>Favolaschia</taxon>
    </lineage>
</organism>
<accession>A0AAW0A8L0</accession>
<dbReference type="EMBL" id="JAWWNJ010000079">
    <property type="protein sequence ID" value="KAK7002406.1"/>
    <property type="molecule type" value="Genomic_DNA"/>
</dbReference>
<protein>
    <submittedName>
        <fullName evidence="2">Uncharacterized protein</fullName>
    </submittedName>
</protein>
<reference evidence="2 3" key="1">
    <citation type="journal article" date="2024" name="J Genomics">
        <title>Draft genome sequencing and assembly of Favolaschia claudopus CIRM-BRFM 2984 isolated from oak limbs.</title>
        <authorList>
            <person name="Navarro D."/>
            <person name="Drula E."/>
            <person name="Chaduli D."/>
            <person name="Cazenave R."/>
            <person name="Ahrendt S."/>
            <person name="Wang J."/>
            <person name="Lipzen A."/>
            <person name="Daum C."/>
            <person name="Barry K."/>
            <person name="Grigoriev I.V."/>
            <person name="Favel A."/>
            <person name="Rosso M.N."/>
            <person name="Martin F."/>
        </authorList>
    </citation>
    <scope>NUCLEOTIDE SEQUENCE [LARGE SCALE GENOMIC DNA]</scope>
    <source>
        <strain evidence="2 3">CIRM-BRFM 2984</strain>
    </source>
</reference>
<evidence type="ECO:0000256" key="1">
    <source>
        <dbReference type="SAM" id="SignalP"/>
    </source>
</evidence>
<name>A0AAW0A8L0_9AGAR</name>
<comment type="caution">
    <text evidence="2">The sequence shown here is derived from an EMBL/GenBank/DDBJ whole genome shotgun (WGS) entry which is preliminary data.</text>
</comment>
<proteinExistence type="predicted"/>
<keyword evidence="1" id="KW-0732">Signal</keyword>